<dbReference type="InterPro" id="IPR027417">
    <property type="entry name" value="P-loop_NTPase"/>
</dbReference>
<protein>
    <submittedName>
        <fullName evidence="5">KI13A-like protein</fullName>
    </submittedName>
</protein>
<sequence>QQEVFQSLGEPVLQGAFEGYNGCIFAYGQTGSGKSYTMMGTMEEKGIIPRLCDALFDQIAKRENESTGFKMEVSHKQNLKVREHNILGPYVDGLSTLVVNNFQDINNLMNEGNKSRTVAATNMNSESSRSHAVFNIIVTQTLTDLKTSVST</sequence>
<dbReference type="InterPro" id="IPR001752">
    <property type="entry name" value="Kinesin_motor_dom"/>
</dbReference>
<proteinExistence type="inferred from homology"/>
<evidence type="ECO:0000313" key="6">
    <source>
        <dbReference type="Proteomes" id="UP001164746"/>
    </source>
</evidence>
<dbReference type="Pfam" id="PF00225">
    <property type="entry name" value="Kinesin"/>
    <property type="match status" value="1"/>
</dbReference>
<feature type="domain" description="Kinesin motor" evidence="4">
    <location>
        <begin position="1"/>
        <end position="151"/>
    </location>
</feature>
<keyword evidence="3" id="KW-0505">Motor protein</keyword>
<dbReference type="PANTHER" id="PTHR47117">
    <property type="entry name" value="STAR-RELATED LIPID TRANSFER PROTEIN 9"/>
    <property type="match status" value="1"/>
</dbReference>
<keyword evidence="2 3" id="KW-0067">ATP-binding</keyword>
<keyword evidence="6" id="KW-1185">Reference proteome</keyword>
<organism evidence="5 6">
    <name type="scientific">Mya arenaria</name>
    <name type="common">Soft-shell clam</name>
    <dbReference type="NCBI Taxonomy" id="6604"/>
    <lineage>
        <taxon>Eukaryota</taxon>
        <taxon>Metazoa</taxon>
        <taxon>Spiralia</taxon>
        <taxon>Lophotrochozoa</taxon>
        <taxon>Mollusca</taxon>
        <taxon>Bivalvia</taxon>
        <taxon>Autobranchia</taxon>
        <taxon>Heteroconchia</taxon>
        <taxon>Euheterodonta</taxon>
        <taxon>Imparidentia</taxon>
        <taxon>Neoheterodontei</taxon>
        <taxon>Myida</taxon>
        <taxon>Myoidea</taxon>
        <taxon>Myidae</taxon>
        <taxon>Mya</taxon>
    </lineage>
</organism>
<gene>
    <name evidence="5" type="ORF">MAR_030818</name>
</gene>
<feature type="binding site" evidence="3">
    <location>
        <begin position="28"/>
        <end position="35"/>
    </location>
    <ligand>
        <name>ATP</name>
        <dbReference type="ChEBI" id="CHEBI:30616"/>
    </ligand>
</feature>
<dbReference type="PRINTS" id="PR00380">
    <property type="entry name" value="KINESINHEAVY"/>
</dbReference>
<dbReference type="EMBL" id="CP111021">
    <property type="protein sequence ID" value="WAR16224.1"/>
    <property type="molecule type" value="Genomic_DNA"/>
</dbReference>
<dbReference type="SUPFAM" id="SSF52540">
    <property type="entry name" value="P-loop containing nucleoside triphosphate hydrolases"/>
    <property type="match status" value="1"/>
</dbReference>
<dbReference type="Proteomes" id="UP001164746">
    <property type="component" value="Chromosome 10"/>
</dbReference>
<feature type="non-terminal residue" evidence="5">
    <location>
        <position position="151"/>
    </location>
</feature>
<evidence type="ECO:0000256" key="3">
    <source>
        <dbReference type="PROSITE-ProRule" id="PRU00283"/>
    </source>
</evidence>
<evidence type="ECO:0000259" key="4">
    <source>
        <dbReference type="PROSITE" id="PS50067"/>
    </source>
</evidence>
<evidence type="ECO:0000256" key="2">
    <source>
        <dbReference type="ARBA" id="ARBA00022840"/>
    </source>
</evidence>
<dbReference type="SMART" id="SM00129">
    <property type="entry name" value="KISc"/>
    <property type="match status" value="1"/>
</dbReference>
<evidence type="ECO:0000256" key="1">
    <source>
        <dbReference type="ARBA" id="ARBA00022741"/>
    </source>
</evidence>
<comment type="similarity">
    <text evidence="3">Belongs to the TRAFAC class myosin-kinesin ATPase superfamily. Kinesin family.</text>
</comment>
<dbReference type="PROSITE" id="PS50067">
    <property type="entry name" value="KINESIN_MOTOR_2"/>
    <property type="match status" value="1"/>
</dbReference>
<name>A0ABY7F4V4_MYAAR</name>
<evidence type="ECO:0000313" key="5">
    <source>
        <dbReference type="EMBL" id="WAR16224.1"/>
    </source>
</evidence>
<dbReference type="Gene3D" id="3.40.850.10">
    <property type="entry name" value="Kinesin motor domain"/>
    <property type="match status" value="1"/>
</dbReference>
<accession>A0ABY7F4V4</accession>
<reference evidence="5" key="1">
    <citation type="submission" date="2022-11" db="EMBL/GenBank/DDBJ databases">
        <title>Centuries of genome instability and evolution in soft-shell clam transmissible cancer (bioRxiv).</title>
        <authorList>
            <person name="Hart S.F.M."/>
            <person name="Yonemitsu M.A."/>
            <person name="Giersch R.M."/>
            <person name="Beal B.F."/>
            <person name="Arriagada G."/>
            <person name="Davis B.W."/>
            <person name="Ostrander E.A."/>
            <person name="Goff S.P."/>
            <person name="Metzger M.J."/>
        </authorList>
    </citation>
    <scope>NUCLEOTIDE SEQUENCE</scope>
    <source>
        <strain evidence="5">MELC-2E11</strain>
        <tissue evidence="5">Siphon/mantle</tissue>
    </source>
</reference>
<dbReference type="InterPro" id="IPR036961">
    <property type="entry name" value="Kinesin_motor_dom_sf"/>
</dbReference>
<keyword evidence="1 3" id="KW-0547">Nucleotide-binding</keyword>